<proteinExistence type="predicted"/>
<dbReference type="InterPro" id="IPR013423">
    <property type="entry name" value="CHP02594"/>
</dbReference>
<dbReference type="AlphaFoldDB" id="A0A2W2ARV3"/>
<gene>
    <name evidence="1" type="ORF">DK847_06635</name>
</gene>
<dbReference type="NCBIfam" id="TIGR02594">
    <property type="entry name" value="TIGR02594 family protein"/>
    <property type="match status" value="1"/>
</dbReference>
<protein>
    <submittedName>
        <fullName evidence="1">TIGR02594 family protein</fullName>
    </submittedName>
</protein>
<sequence length="180" mass="19675">MDLPRQYAWLEREPGPRLLVEALKTYGTIEKPGAGSNPSILAWAKVTGLDRIYRSDATAWCGLWMAYVALQAGWDVPLNPLGARNWLAFGVPQQKPALGDVLVFWRGTSGGFNGHVGLYVGEDAQAFHVLGGNQSDRVMIKRIAKNRLLGARRCPWRINQPVAVRPVVLAANGALSTNEA</sequence>
<evidence type="ECO:0000313" key="1">
    <source>
        <dbReference type="EMBL" id="PZF78091.1"/>
    </source>
</evidence>
<accession>A0A2W2ARV3</accession>
<comment type="caution">
    <text evidence="1">The sequence shown here is derived from an EMBL/GenBank/DDBJ whole genome shotgun (WGS) entry which is preliminary data.</text>
</comment>
<dbReference type="EMBL" id="QKVK01000002">
    <property type="protein sequence ID" value="PZF78091.1"/>
    <property type="molecule type" value="Genomic_DNA"/>
</dbReference>
<name>A0A2W2ARV3_9HYPH</name>
<dbReference type="RefSeq" id="WP_111197037.1">
    <property type="nucleotide sequence ID" value="NZ_QKVK01000002.1"/>
</dbReference>
<keyword evidence="2" id="KW-1185">Reference proteome</keyword>
<dbReference type="SUPFAM" id="SSF54001">
    <property type="entry name" value="Cysteine proteinases"/>
    <property type="match status" value="1"/>
</dbReference>
<reference evidence="2" key="1">
    <citation type="submission" date="2018-06" db="EMBL/GenBank/DDBJ databases">
        <title>Aestuariibacter litoralis strain KCTC 52945T.</title>
        <authorList>
            <person name="Li X."/>
            <person name="Salam N."/>
            <person name="Li J.-L."/>
            <person name="Chen Y.-M."/>
            <person name="Yang Z.-W."/>
            <person name="Zhang L.-Y."/>
            <person name="Han M.-X."/>
            <person name="Xiao M."/>
            <person name="Li W.-J."/>
        </authorList>
    </citation>
    <scope>NUCLEOTIDE SEQUENCE [LARGE SCALE GENOMIC DNA]</scope>
    <source>
        <strain evidence="2">KCTC 52945</strain>
    </source>
</reference>
<dbReference type="InterPro" id="IPR038765">
    <property type="entry name" value="Papain-like_cys_pep_sf"/>
</dbReference>
<dbReference type="Gene3D" id="3.90.1720.10">
    <property type="entry name" value="endopeptidase domain like (from Nostoc punctiforme)"/>
    <property type="match status" value="1"/>
</dbReference>
<dbReference type="Proteomes" id="UP000248795">
    <property type="component" value="Unassembled WGS sequence"/>
</dbReference>
<evidence type="ECO:0000313" key="2">
    <source>
        <dbReference type="Proteomes" id="UP000248795"/>
    </source>
</evidence>
<organism evidence="1 2">
    <name type="scientific">Aestuariivirga litoralis</name>
    <dbReference type="NCBI Taxonomy" id="2650924"/>
    <lineage>
        <taxon>Bacteria</taxon>
        <taxon>Pseudomonadati</taxon>
        <taxon>Pseudomonadota</taxon>
        <taxon>Alphaproteobacteria</taxon>
        <taxon>Hyphomicrobiales</taxon>
        <taxon>Aestuariivirgaceae</taxon>
        <taxon>Aestuariivirga</taxon>
    </lineage>
</organism>